<dbReference type="Proteomes" id="UP000030678">
    <property type="component" value="Unassembled WGS sequence"/>
</dbReference>
<dbReference type="AlphaFoldDB" id="V9D855"/>
<sequence length="77" mass="8424">MGLSDGLVVFLCILVAGIVVAGAAAMHRVYASREFTAELPQPSDDQAQYMRSVRARKWPLFHYEARQVAPSTNTSAV</sequence>
<evidence type="ECO:0000313" key="2">
    <source>
        <dbReference type="EMBL" id="ETI23035.1"/>
    </source>
</evidence>
<gene>
    <name evidence="2" type="ORF">G647_04831</name>
</gene>
<keyword evidence="1" id="KW-0812">Transmembrane</keyword>
<protein>
    <submittedName>
        <fullName evidence="2">Uncharacterized protein</fullName>
    </submittedName>
</protein>
<organism evidence="2 3">
    <name type="scientific">Cladophialophora carrionii CBS 160.54</name>
    <dbReference type="NCBI Taxonomy" id="1279043"/>
    <lineage>
        <taxon>Eukaryota</taxon>
        <taxon>Fungi</taxon>
        <taxon>Dikarya</taxon>
        <taxon>Ascomycota</taxon>
        <taxon>Pezizomycotina</taxon>
        <taxon>Eurotiomycetes</taxon>
        <taxon>Chaetothyriomycetidae</taxon>
        <taxon>Chaetothyriales</taxon>
        <taxon>Herpotrichiellaceae</taxon>
        <taxon>Cladophialophora</taxon>
    </lineage>
</organism>
<dbReference type="VEuPathDB" id="FungiDB:G647_04831"/>
<dbReference type="GeneID" id="19983324"/>
<dbReference type="RefSeq" id="XP_008727390.1">
    <property type="nucleotide sequence ID" value="XM_008729168.1"/>
</dbReference>
<reference evidence="2 3" key="1">
    <citation type="submission" date="2013-03" db="EMBL/GenBank/DDBJ databases">
        <title>The Genome Sequence of Cladophialophora carrionii CBS 160.54.</title>
        <authorList>
            <consortium name="The Broad Institute Genomics Platform"/>
            <person name="Cuomo C."/>
            <person name="de Hoog S."/>
            <person name="Gorbushina A."/>
            <person name="Walker B."/>
            <person name="Young S.K."/>
            <person name="Zeng Q."/>
            <person name="Gargeya S."/>
            <person name="Fitzgerald M."/>
            <person name="Haas B."/>
            <person name="Abouelleil A."/>
            <person name="Allen A.W."/>
            <person name="Alvarado L."/>
            <person name="Arachchi H.M."/>
            <person name="Berlin A.M."/>
            <person name="Chapman S.B."/>
            <person name="Gainer-Dewar J."/>
            <person name="Goldberg J."/>
            <person name="Griggs A."/>
            <person name="Gujja S."/>
            <person name="Hansen M."/>
            <person name="Howarth C."/>
            <person name="Imamovic A."/>
            <person name="Ireland A."/>
            <person name="Larimer J."/>
            <person name="McCowan C."/>
            <person name="Murphy C."/>
            <person name="Pearson M."/>
            <person name="Poon T.W."/>
            <person name="Priest M."/>
            <person name="Roberts A."/>
            <person name="Saif S."/>
            <person name="Shea T."/>
            <person name="Sisk P."/>
            <person name="Sykes S."/>
            <person name="Wortman J."/>
            <person name="Nusbaum C."/>
            <person name="Birren B."/>
        </authorList>
    </citation>
    <scope>NUCLEOTIDE SEQUENCE [LARGE SCALE GENOMIC DNA]</scope>
    <source>
        <strain evidence="2 3">CBS 160.54</strain>
    </source>
</reference>
<evidence type="ECO:0000256" key="1">
    <source>
        <dbReference type="SAM" id="Phobius"/>
    </source>
</evidence>
<keyword evidence="1" id="KW-0472">Membrane</keyword>
<evidence type="ECO:0000313" key="3">
    <source>
        <dbReference type="Proteomes" id="UP000030678"/>
    </source>
</evidence>
<proteinExistence type="predicted"/>
<dbReference type="EMBL" id="KB822705">
    <property type="protein sequence ID" value="ETI23035.1"/>
    <property type="molecule type" value="Genomic_DNA"/>
</dbReference>
<dbReference type="HOGENOM" id="CLU_199202_0_0_1"/>
<feature type="transmembrane region" description="Helical" evidence="1">
    <location>
        <begin position="6"/>
        <end position="26"/>
    </location>
</feature>
<keyword evidence="1" id="KW-1133">Transmembrane helix</keyword>
<name>V9D855_9EURO</name>
<accession>V9D855</accession>
<dbReference type="OrthoDB" id="4153329at2759"/>